<keyword evidence="7" id="KW-0812">Transmembrane</keyword>
<dbReference type="InterPro" id="IPR006972">
    <property type="entry name" value="BipB-like_C"/>
</dbReference>
<keyword evidence="2" id="KW-1043">Host membrane</keyword>
<feature type="transmembrane region" description="Helical" evidence="7">
    <location>
        <begin position="201"/>
        <end position="220"/>
    </location>
</feature>
<feature type="compositionally biased region" description="Polar residues" evidence="6">
    <location>
        <begin position="12"/>
        <end position="21"/>
    </location>
</feature>
<keyword evidence="5" id="KW-0175">Coiled coil</keyword>
<accession>A0A177XTX3</accession>
<dbReference type="Pfam" id="PF04888">
    <property type="entry name" value="SseC"/>
    <property type="match status" value="1"/>
</dbReference>
<feature type="domain" description="Translocator protein BipB-like C-terminal" evidence="8">
    <location>
        <begin position="118"/>
        <end position="416"/>
    </location>
</feature>
<keyword evidence="7" id="KW-0472">Membrane</keyword>
<evidence type="ECO:0000313" key="10">
    <source>
        <dbReference type="Proteomes" id="UP000078406"/>
    </source>
</evidence>
<feature type="coiled-coil region" evidence="5">
    <location>
        <begin position="137"/>
        <end position="171"/>
    </location>
</feature>
<comment type="subcellular location">
    <subcellularLocation>
        <location evidence="1">Host membrane</location>
        <topology evidence="1">Multi-pass membrane protein</topology>
    </subcellularLocation>
</comment>
<feature type="transmembrane region" description="Helical" evidence="7">
    <location>
        <begin position="241"/>
        <end position="263"/>
    </location>
</feature>
<dbReference type="RefSeq" id="WP_054962580.1">
    <property type="nucleotide sequence ID" value="NZ_LLEI02000091.1"/>
</dbReference>
<reference evidence="9 10" key="1">
    <citation type="journal article" date="2016" name="Syst. Appl. Microbiol.">
        <title>Vibrio bivalvicida sp. nov., a novel larval pathogen for bivalve molluscs reared in a hatchery.</title>
        <authorList>
            <person name="Dubert J."/>
            <person name="Romalde J.L."/>
            <person name="Prado S."/>
            <person name="Barja J.L."/>
        </authorList>
    </citation>
    <scope>NUCLEOTIDE SEQUENCE [LARGE SCALE GENOMIC DNA]</scope>
    <source>
        <strain evidence="9 10">605</strain>
    </source>
</reference>
<evidence type="ECO:0000256" key="5">
    <source>
        <dbReference type="SAM" id="Coils"/>
    </source>
</evidence>
<keyword evidence="7" id="KW-1133">Transmembrane helix</keyword>
<evidence type="ECO:0000256" key="4">
    <source>
        <dbReference type="ARBA" id="ARBA00035640"/>
    </source>
</evidence>
<evidence type="ECO:0000256" key="7">
    <source>
        <dbReference type="SAM" id="Phobius"/>
    </source>
</evidence>
<evidence type="ECO:0000256" key="6">
    <source>
        <dbReference type="SAM" id="MobiDB-lite"/>
    </source>
</evidence>
<dbReference type="Proteomes" id="UP000078406">
    <property type="component" value="Unassembled WGS sequence"/>
</dbReference>
<sequence length="421" mass="43875">MSSIALDRAQGQVYTQSPDENTLEKTQQKGTGQPAVTVENVQSKASDMLNTGKVPVQLDAPNPVVSDVVTEKTMQEMAQLQKLIGAFASSFSGIHSAFAEAIAPLAVKIISGSGDDFEVELAAMTEKLKTAQSNLKIDEVKVAKAKHKQEMAENQEKIKESEAAAKEAQKSGLAAKIFGWISAVVSIVVGAIMVATGVGAAAGALMIAGGVMGAVSMALQEPAVQDALKEMGVNVDVLNKVVMALEIAVAVIGAIVTFGGAAASGIAKLASKAGEQAAKLGVKLGQKAAGEAAKVVLKQVSGKAKDVANLMKTTFETGAKAASTTAKAARLGAETVDLTVNVGKGFTDMANGLKQQEVTEIQSELTDMRAKMTLSQAVIDKLKEEVEKIMQGFQELMEQIMQMIQAKGETMQTVLNRPATV</sequence>
<comment type="similarity">
    <text evidence="4">Belongs to the SctE/SipB/YopB family.</text>
</comment>
<gene>
    <name evidence="9" type="ORF">APB76_22160</name>
</gene>
<dbReference type="AlphaFoldDB" id="A0A177XTX3"/>
<feature type="transmembrane region" description="Helical" evidence="7">
    <location>
        <begin position="177"/>
        <end position="195"/>
    </location>
</feature>
<feature type="region of interest" description="Disordered" evidence="6">
    <location>
        <begin position="1"/>
        <end position="36"/>
    </location>
</feature>
<evidence type="ECO:0000256" key="2">
    <source>
        <dbReference type="ARBA" id="ARBA00022870"/>
    </source>
</evidence>
<evidence type="ECO:0000313" key="9">
    <source>
        <dbReference type="EMBL" id="OAJ92064.1"/>
    </source>
</evidence>
<evidence type="ECO:0000256" key="3">
    <source>
        <dbReference type="ARBA" id="ARBA00023026"/>
    </source>
</evidence>
<dbReference type="GO" id="GO:0033644">
    <property type="term" value="C:host cell membrane"/>
    <property type="evidence" value="ECO:0007669"/>
    <property type="project" value="UniProtKB-SubCell"/>
</dbReference>
<keyword evidence="3" id="KW-0843">Virulence</keyword>
<proteinExistence type="inferred from homology"/>
<name>A0A177XTX3_9VIBR</name>
<protein>
    <submittedName>
        <fullName evidence="9">Translocator protein PopB</fullName>
    </submittedName>
</protein>
<organism evidence="9 10">
    <name type="scientific">Vibrio bivalvicida</name>
    <dbReference type="NCBI Taxonomy" id="1276888"/>
    <lineage>
        <taxon>Bacteria</taxon>
        <taxon>Pseudomonadati</taxon>
        <taxon>Pseudomonadota</taxon>
        <taxon>Gammaproteobacteria</taxon>
        <taxon>Vibrionales</taxon>
        <taxon>Vibrionaceae</taxon>
        <taxon>Vibrio</taxon>
        <taxon>Vibrio oreintalis group</taxon>
    </lineage>
</organism>
<evidence type="ECO:0000256" key="1">
    <source>
        <dbReference type="ARBA" id="ARBA00004301"/>
    </source>
</evidence>
<dbReference type="EMBL" id="LLEI02000091">
    <property type="protein sequence ID" value="OAJ92064.1"/>
    <property type="molecule type" value="Genomic_DNA"/>
</dbReference>
<feature type="coiled-coil region" evidence="5">
    <location>
        <begin position="365"/>
        <end position="399"/>
    </location>
</feature>
<evidence type="ECO:0000259" key="8">
    <source>
        <dbReference type="Pfam" id="PF04888"/>
    </source>
</evidence>
<comment type="caution">
    <text evidence="9">The sequence shown here is derived from an EMBL/GenBank/DDBJ whole genome shotgun (WGS) entry which is preliminary data.</text>
</comment>